<dbReference type="EMBL" id="BONR01000005">
    <property type="protein sequence ID" value="GIG55362.1"/>
    <property type="molecule type" value="Genomic_DNA"/>
</dbReference>
<reference evidence="7" key="1">
    <citation type="submission" date="2021-01" db="EMBL/GenBank/DDBJ databases">
        <title>Whole genome shotgun sequence of Demequina activiva NBRC 110675.</title>
        <authorList>
            <person name="Komaki H."/>
            <person name="Tamura T."/>
        </authorList>
    </citation>
    <scope>NUCLEOTIDE SEQUENCE</scope>
    <source>
        <strain evidence="7">NBRC 110675</strain>
    </source>
</reference>
<evidence type="ECO:0000256" key="6">
    <source>
        <dbReference type="SAM" id="MobiDB-lite"/>
    </source>
</evidence>
<name>A0A919UGY8_9MICO</name>
<gene>
    <name evidence="7" type="ORF">Dac01nite_21140</name>
</gene>
<evidence type="ECO:0000256" key="3">
    <source>
        <dbReference type="ARBA" id="ARBA00022989"/>
    </source>
</evidence>
<feature type="transmembrane region" description="Helical" evidence="5">
    <location>
        <begin position="116"/>
        <end position="134"/>
    </location>
</feature>
<keyword evidence="3 5" id="KW-1133">Transmembrane helix</keyword>
<proteinExistence type="inferred from homology"/>
<comment type="subcellular location">
    <subcellularLocation>
        <location evidence="5">Cell membrane</location>
        <topology evidence="5">Multi-pass membrane protein</topology>
    </subcellularLocation>
</comment>
<feature type="transmembrane region" description="Helical" evidence="5">
    <location>
        <begin position="252"/>
        <end position="277"/>
    </location>
</feature>
<protein>
    <recommendedName>
        <fullName evidence="5">UPF0182 protein Dac01nite_21140</fullName>
    </recommendedName>
</protein>
<feature type="transmembrane region" description="Helical" evidence="5">
    <location>
        <begin position="65"/>
        <end position="89"/>
    </location>
</feature>
<evidence type="ECO:0000256" key="1">
    <source>
        <dbReference type="ARBA" id="ARBA00022475"/>
    </source>
</evidence>
<feature type="transmembrane region" description="Helical" evidence="5">
    <location>
        <begin position="169"/>
        <end position="194"/>
    </location>
</feature>
<feature type="transmembrane region" description="Helical" evidence="5">
    <location>
        <begin position="284"/>
        <end position="303"/>
    </location>
</feature>
<dbReference type="InterPro" id="IPR005372">
    <property type="entry name" value="UPF0182"/>
</dbReference>
<keyword evidence="4 5" id="KW-0472">Membrane</keyword>
<keyword evidence="8" id="KW-1185">Reference proteome</keyword>
<dbReference type="RefSeq" id="WP_203656779.1">
    <property type="nucleotide sequence ID" value="NZ_BONR01000005.1"/>
</dbReference>
<dbReference type="AlphaFoldDB" id="A0A919UGY8"/>
<dbReference type="Proteomes" id="UP000652354">
    <property type="component" value="Unassembled WGS sequence"/>
</dbReference>
<keyword evidence="2 5" id="KW-0812">Transmembrane</keyword>
<feature type="transmembrane region" description="Helical" evidence="5">
    <location>
        <begin position="24"/>
        <end position="45"/>
    </location>
</feature>
<feature type="transmembrane region" description="Helical" evidence="5">
    <location>
        <begin position="214"/>
        <end position="232"/>
    </location>
</feature>
<dbReference type="GO" id="GO:0005886">
    <property type="term" value="C:plasma membrane"/>
    <property type="evidence" value="ECO:0007669"/>
    <property type="project" value="UniProtKB-SubCell"/>
</dbReference>
<evidence type="ECO:0000313" key="7">
    <source>
        <dbReference type="EMBL" id="GIG55362.1"/>
    </source>
</evidence>
<sequence length="999" mass="108833">MTFDDRPTPPRRPVEVPRRRRSPLALAGIAVAIIFVIVMASAQVWTEISWYRQVGYTEVFSTQWLARLGMFFGFGLVAAGAVWLTLWIARRVRPAVTGKRTALDQYREQIRPLERLVMVALPAFVGLVAGLAMASRWTDFLAWWNREPFGVEDPQFGLDASYYVFTLPVLQAIVGFVLTIAILCTLLAAFVHLLYGGIGGGRSFVASRGARIQLAISGLIVMLAIAANYWLGRFSLLNSQGERFFGASYTDVNAIIPGRAILVGIAVLVGLMFLAVIWRGDWRIPAVGVSLMVLSALVIGGIYPSIVQRFQVEPNAQTLEAEYIQRNIDATLYAFGLDGIETIPYDAATEAEANALRADAETTTQIRLLDPNVVSPAFQQLQQNKQYYNFGDTLQVDRYEIDGELSDTVIAVRELDLAGLSDDNRNWVNDHTVFTHGYGVVAAYGNATTSDGQPAFWEGNIPSTGQLGEYEPRIYFGQTLPDYSIVGAPAGTEPWELDYPDDDSPTGQVNTTYDGDGGPSIGSFLEKLMYAIKFGEEQIFFSDRVTEESQILYYRDPIERVQRVAPYLEIDETAYPAVVDGEVVWVVDGYTTSGSFPYSAAVQGTGLFAGSETSQFPVTLNYIRNSVKATVNAYDGSVTLYAWDEEDPILQTWQKIFPSTVEPISEISGDLMSHLRYPQDMFHIQRHQLQSYHVTDASAFYSGQDEWDLPQDPTVTENAANPAATLQPPYYQTLQMPGQDDPSFSLTSSYIPGGNTDRNILTGFLAVDSETGSTAGEKAAGYGTMRLLELPRDTTIPGPGQVQNNFNSDPSAQETLNLLRQGETDVVSGNLLTLPVGGGLLYVQPVYVQSSGGTQVPLLRKVFVSFGDEVGFADTLQGALDQVFGAGAAPDLPGEPDDVVEPDVEVDPEVPDTTEDPDPTATPEPTPTQTSDDEPAGDLAGAQADLRSALTRAQQAIEEGQAALAEGDFAAYGDSQADLGAALEDAVAAERRIANLENE</sequence>
<evidence type="ECO:0000313" key="8">
    <source>
        <dbReference type="Proteomes" id="UP000652354"/>
    </source>
</evidence>
<dbReference type="HAMAP" id="MF_01600">
    <property type="entry name" value="UPF0182"/>
    <property type="match status" value="1"/>
</dbReference>
<evidence type="ECO:0000256" key="5">
    <source>
        <dbReference type="HAMAP-Rule" id="MF_01600"/>
    </source>
</evidence>
<dbReference type="GO" id="GO:0005576">
    <property type="term" value="C:extracellular region"/>
    <property type="evidence" value="ECO:0007669"/>
    <property type="project" value="TreeGrafter"/>
</dbReference>
<feature type="region of interest" description="Disordered" evidence="6">
    <location>
        <begin position="887"/>
        <end position="944"/>
    </location>
</feature>
<keyword evidence="1 5" id="KW-1003">Cell membrane</keyword>
<dbReference type="Pfam" id="PF03699">
    <property type="entry name" value="UPF0182"/>
    <property type="match status" value="1"/>
</dbReference>
<evidence type="ECO:0000256" key="4">
    <source>
        <dbReference type="ARBA" id="ARBA00023136"/>
    </source>
</evidence>
<dbReference type="PANTHER" id="PTHR39344:SF1">
    <property type="entry name" value="UPF0182 PROTEIN SLL1060"/>
    <property type="match status" value="1"/>
</dbReference>
<dbReference type="PANTHER" id="PTHR39344">
    <property type="entry name" value="UPF0182 PROTEIN SLL1060"/>
    <property type="match status" value="1"/>
</dbReference>
<comment type="caution">
    <text evidence="7">The sequence shown here is derived from an EMBL/GenBank/DDBJ whole genome shotgun (WGS) entry which is preliminary data.</text>
</comment>
<feature type="compositionally biased region" description="Acidic residues" evidence="6">
    <location>
        <begin position="894"/>
        <end position="918"/>
    </location>
</feature>
<accession>A0A919UGY8</accession>
<organism evidence="7 8">
    <name type="scientific">Demequina activiva</name>
    <dbReference type="NCBI Taxonomy" id="1582364"/>
    <lineage>
        <taxon>Bacteria</taxon>
        <taxon>Bacillati</taxon>
        <taxon>Actinomycetota</taxon>
        <taxon>Actinomycetes</taxon>
        <taxon>Micrococcales</taxon>
        <taxon>Demequinaceae</taxon>
        <taxon>Demequina</taxon>
    </lineage>
</organism>
<evidence type="ECO:0000256" key="2">
    <source>
        <dbReference type="ARBA" id="ARBA00022692"/>
    </source>
</evidence>
<comment type="similarity">
    <text evidence="5">Belongs to the UPF0182 family.</text>
</comment>